<dbReference type="GO" id="GO:0005634">
    <property type="term" value="C:nucleus"/>
    <property type="evidence" value="ECO:0007669"/>
    <property type="project" value="UniProtKB-SubCell"/>
</dbReference>
<dbReference type="SMART" id="SM00292">
    <property type="entry name" value="BRCT"/>
    <property type="match status" value="2"/>
</dbReference>
<keyword evidence="3" id="KW-0539">Nucleus</keyword>
<comment type="caution">
    <text evidence="5">The sequence shown here is derived from an EMBL/GenBank/DDBJ whole genome shotgun (WGS) entry which is preliminary data.</text>
</comment>
<sequence>MAPKEASAMQCSLYPIGNYEVAVDGKKFTCESGPESIQIKFSRNDIVKISEKTKEHMFLLLNPRDEDDFTKSHLQEVLKLYSTELPNMNYASNTGKQSAFLERCVSKGKYCSLVLKSTLSGVSDGILAAITYQIVPADTQYAEIPLAAVTYTHQKKGNGKLVYEELMRRLHSVGIRTIYCWADKESEGFWLKQGFITLAEVDQKGKAKGLRIKSNIRKALCFPGGSTLMVSHLEKESSLNPANLETSSSWKYQCEGSLLSARNNRTSPLAGDSVKLGESFGESLYLDCLSGIRSPMDWTTGKEYDNVISDQATTADSETKCSSPGLKRSWEHSLSSLQSKRIRADNNNDSEIAKLDLALSSAKQLKDGYPSQIDITKAPQAKICKRNNDEQCKAATGIDMEARPNGQHYRILLMDISDENKRACLTEVIRKLGGAVTLDGTMSTHIVTGKVRKTLNFCTALCSGAWIVSPSWLKESFRQGRFANEASHILHDEYYQLKYETDLKSTVLRAKARPNSLLKGYNICVGPSIELPIKTSSAIIKAAGGNVIGGVNKVKDVSKAIYIGCEEDTVGALFAAKKGVLTFSSEWLMNCVMKQQLELQLHQFVESL</sequence>
<keyword evidence="6" id="KW-1185">Reference proteome</keyword>
<evidence type="ECO:0000256" key="2">
    <source>
        <dbReference type="ARBA" id="ARBA00022763"/>
    </source>
</evidence>
<proteinExistence type="predicted"/>
<dbReference type="GO" id="GO:0006974">
    <property type="term" value="P:DNA damage response"/>
    <property type="evidence" value="ECO:0007669"/>
    <property type="project" value="UniProtKB-KW"/>
</dbReference>
<reference evidence="5 6" key="1">
    <citation type="submission" date="2024-04" db="EMBL/GenBank/DDBJ databases">
        <title>Genome assembly C_amara_ONT_v2.</title>
        <authorList>
            <person name="Yant L."/>
            <person name="Moore C."/>
            <person name="Slenker M."/>
        </authorList>
    </citation>
    <scope>NUCLEOTIDE SEQUENCE [LARGE SCALE GENOMIC DNA]</scope>
    <source>
        <tissue evidence="5">Leaf</tissue>
    </source>
</reference>
<dbReference type="PANTHER" id="PTHR23196">
    <property type="entry name" value="PAX TRANSCRIPTION ACTIVATION DOMAIN INTERACTING PROTEIN"/>
    <property type="match status" value="1"/>
</dbReference>
<feature type="domain" description="BRCT" evidence="4">
    <location>
        <begin position="407"/>
        <end position="490"/>
    </location>
</feature>
<dbReference type="PROSITE" id="PS50172">
    <property type="entry name" value="BRCT"/>
    <property type="match status" value="2"/>
</dbReference>
<keyword evidence="2" id="KW-0227">DNA damage</keyword>
<dbReference type="Gene3D" id="3.40.630.30">
    <property type="match status" value="1"/>
</dbReference>
<name>A0ABD1AJC9_CARAN</name>
<protein>
    <recommendedName>
        <fullName evidence="4">BRCT domain-containing protein</fullName>
    </recommendedName>
</protein>
<feature type="domain" description="BRCT" evidence="4">
    <location>
        <begin position="513"/>
        <end position="597"/>
    </location>
</feature>
<evidence type="ECO:0000259" key="4">
    <source>
        <dbReference type="PROSITE" id="PS50172"/>
    </source>
</evidence>
<dbReference type="Proteomes" id="UP001558713">
    <property type="component" value="Unassembled WGS sequence"/>
</dbReference>
<dbReference type="AlphaFoldDB" id="A0ABD1AJC9"/>
<evidence type="ECO:0000313" key="6">
    <source>
        <dbReference type="Proteomes" id="UP001558713"/>
    </source>
</evidence>
<dbReference type="PANTHER" id="PTHR23196:SF8">
    <property type="entry name" value="N-ACETYLTRANSFERASE"/>
    <property type="match status" value="1"/>
</dbReference>
<dbReference type="Pfam" id="PF16589">
    <property type="entry name" value="BRCT_2"/>
    <property type="match status" value="1"/>
</dbReference>
<accession>A0ABD1AJC9</accession>
<comment type="subcellular location">
    <subcellularLocation>
        <location evidence="1">Nucleus</location>
    </subcellularLocation>
</comment>
<evidence type="ECO:0000256" key="1">
    <source>
        <dbReference type="ARBA" id="ARBA00004123"/>
    </source>
</evidence>
<dbReference type="EMBL" id="JBANAX010000493">
    <property type="protein sequence ID" value="KAL1206848.1"/>
    <property type="molecule type" value="Genomic_DNA"/>
</dbReference>
<dbReference type="InterPro" id="IPR001357">
    <property type="entry name" value="BRCT_dom"/>
</dbReference>
<dbReference type="CDD" id="cd18432">
    <property type="entry name" value="BRCT_PAXIP1_rpt6_like"/>
    <property type="match status" value="1"/>
</dbReference>
<dbReference type="InterPro" id="IPR016181">
    <property type="entry name" value="Acyl_CoA_acyltransferase"/>
</dbReference>
<dbReference type="InterPro" id="IPR036420">
    <property type="entry name" value="BRCT_dom_sf"/>
</dbReference>
<dbReference type="Gene3D" id="3.40.50.10190">
    <property type="entry name" value="BRCT domain"/>
    <property type="match status" value="2"/>
</dbReference>
<evidence type="ECO:0000256" key="3">
    <source>
        <dbReference type="ARBA" id="ARBA00023242"/>
    </source>
</evidence>
<gene>
    <name evidence="5" type="ORF">V5N11_001867</name>
</gene>
<evidence type="ECO:0000313" key="5">
    <source>
        <dbReference type="EMBL" id="KAL1206848.1"/>
    </source>
</evidence>
<dbReference type="Pfam" id="PF16770">
    <property type="entry name" value="RTT107_BRCT_5"/>
    <property type="match status" value="1"/>
</dbReference>
<dbReference type="SUPFAM" id="SSF55729">
    <property type="entry name" value="Acyl-CoA N-acyltransferases (Nat)"/>
    <property type="match status" value="1"/>
</dbReference>
<organism evidence="5 6">
    <name type="scientific">Cardamine amara subsp. amara</name>
    <dbReference type="NCBI Taxonomy" id="228776"/>
    <lineage>
        <taxon>Eukaryota</taxon>
        <taxon>Viridiplantae</taxon>
        <taxon>Streptophyta</taxon>
        <taxon>Embryophyta</taxon>
        <taxon>Tracheophyta</taxon>
        <taxon>Spermatophyta</taxon>
        <taxon>Magnoliopsida</taxon>
        <taxon>eudicotyledons</taxon>
        <taxon>Gunneridae</taxon>
        <taxon>Pentapetalae</taxon>
        <taxon>rosids</taxon>
        <taxon>malvids</taxon>
        <taxon>Brassicales</taxon>
        <taxon>Brassicaceae</taxon>
        <taxon>Cardamineae</taxon>
        <taxon>Cardamine</taxon>
    </lineage>
</organism>
<dbReference type="InterPro" id="IPR051579">
    <property type="entry name" value="DDR_Transcriptional_Reg"/>
</dbReference>
<dbReference type="SUPFAM" id="SSF52113">
    <property type="entry name" value="BRCT domain"/>
    <property type="match status" value="1"/>
</dbReference>